<dbReference type="Gene3D" id="3.40.30.10">
    <property type="entry name" value="Glutaredoxin"/>
    <property type="match status" value="1"/>
</dbReference>
<keyword evidence="5" id="KW-1185">Reference proteome</keyword>
<dbReference type="GeneID" id="70185987"/>
<protein>
    <submittedName>
        <fullName evidence="4">Glutathione S-transferase domain-containing protein</fullName>
    </submittedName>
</protein>
<comment type="caution">
    <text evidence="4">The sequence shown here is derived from an EMBL/GenBank/DDBJ whole genome shotgun (WGS) entry which is preliminary data.</text>
</comment>
<dbReference type="Pfam" id="PF13417">
    <property type="entry name" value="GST_N_3"/>
    <property type="match status" value="1"/>
</dbReference>
<comment type="similarity">
    <text evidence="1">Belongs to the GST superfamily.</text>
</comment>
<dbReference type="InterPro" id="IPR040079">
    <property type="entry name" value="Glutathione_S-Trfase"/>
</dbReference>
<evidence type="ECO:0000313" key="4">
    <source>
        <dbReference type="EMBL" id="KAH7038282.1"/>
    </source>
</evidence>
<sequence length="236" mass="25706">MAATAPPIKLYTSHQCPWAQRAEIILAELNIPHEQELIDLAVPRTEEYLKINPRGLVPSLAYGDEIITESAIVAQFIADLNPSHLLPASADPQAALKRARIAFFVDTFVSKLGPHFGKLQFAPPGADLDATAQAYVDNVVKEIDPLLADAAPFFGGSDKITLAEVQTGSFVIRLLRLPKHDIIKDLSAELQTKAPNFYRWATAVAEVPSVKSTFPEDDVVAGIKRKRAQFAAQAKA</sequence>
<feature type="domain" description="GST C-terminal" evidence="3">
    <location>
        <begin position="94"/>
        <end position="230"/>
    </location>
</feature>
<dbReference type="SUPFAM" id="SSF52833">
    <property type="entry name" value="Thioredoxin-like"/>
    <property type="match status" value="1"/>
</dbReference>
<evidence type="ECO:0000256" key="1">
    <source>
        <dbReference type="ARBA" id="ARBA00007409"/>
    </source>
</evidence>
<accession>A0A9P8YG60</accession>
<dbReference type="InterPro" id="IPR004045">
    <property type="entry name" value="Glutathione_S-Trfase_N"/>
</dbReference>
<gene>
    <name evidence="4" type="ORF">B0I36DRAFT_346280</name>
</gene>
<organism evidence="4 5">
    <name type="scientific">Microdochium trichocladiopsis</name>
    <dbReference type="NCBI Taxonomy" id="1682393"/>
    <lineage>
        <taxon>Eukaryota</taxon>
        <taxon>Fungi</taxon>
        <taxon>Dikarya</taxon>
        <taxon>Ascomycota</taxon>
        <taxon>Pezizomycotina</taxon>
        <taxon>Sordariomycetes</taxon>
        <taxon>Xylariomycetidae</taxon>
        <taxon>Xylariales</taxon>
        <taxon>Microdochiaceae</taxon>
        <taxon>Microdochium</taxon>
    </lineage>
</organism>
<dbReference type="InterPro" id="IPR050983">
    <property type="entry name" value="GST_Omega/HSP26"/>
</dbReference>
<evidence type="ECO:0000259" key="2">
    <source>
        <dbReference type="PROSITE" id="PS50404"/>
    </source>
</evidence>
<dbReference type="Gene3D" id="1.20.1050.10">
    <property type="match status" value="1"/>
</dbReference>
<dbReference type="AlphaFoldDB" id="A0A9P8YG60"/>
<reference evidence="4" key="1">
    <citation type="journal article" date="2021" name="Nat. Commun.">
        <title>Genetic determinants of endophytism in the Arabidopsis root mycobiome.</title>
        <authorList>
            <person name="Mesny F."/>
            <person name="Miyauchi S."/>
            <person name="Thiergart T."/>
            <person name="Pickel B."/>
            <person name="Atanasova L."/>
            <person name="Karlsson M."/>
            <person name="Huettel B."/>
            <person name="Barry K.W."/>
            <person name="Haridas S."/>
            <person name="Chen C."/>
            <person name="Bauer D."/>
            <person name="Andreopoulos W."/>
            <person name="Pangilinan J."/>
            <person name="LaButti K."/>
            <person name="Riley R."/>
            <person name="Lipzen A."/>
            <person name="Clum A."/>
            <person name="Drula E."/>
            <person name="Henrissat B."/>
            <person name="Kohler A."/>
            <person name="Grigoriev I.V."/>
            <person name="Martin F.M."/>
            <person name="Hacquard S."/>
        </authorList>
    </citation>
    <scope>NUCLEOTIDE SEQUENCE</scope>
    <source>
        <strain evidence="4">MPI-CAGE-CH-0230</strain>
    </source>
</reference>
<dbReference type="OrthoDB" id="202840at2759"/>
<dbReference type="SUPFAM" id="SSF47616">
    <property type="entry name" value="GST C-terminal domain-like"/>
    <property type="match status" value="1"/>
</dbReference>
<name>A0A9P8YG60_9PEZI</name>
<evidence type="ECO:0000313" key="5">
    <source>
        <dbReference type="Proteomes" id="UP000756346"/>
    </source>
</evidence>
<proteinExistence type="inferred from homology"/>
<dbReference type="GO" id="GO:0005737">
    <property type="term" value="C:cytoplasm"/>
    <property type="evidence" value="ECO:0007669"/>
    <property type="project" value="TreeGrafter"/>
</dbReference>
<feature type="domain" description="GST N-terminal" evidence="2">
    <location>
        <begin position="6"/>
        <end position="85"/>
    </location>
</feature>
<dbReference type="PANTHER" id="PTHR43968">
    <property type="match status" value="1"/>
</dbReference>
<evidence type="ECO:0000259" key="3">
    <source>
        <dbReference type="PROSITE" id="PS50405"/>
    </source>
</evidence>
<dbReference type="InterPro" id="IPR036282">
    <property type="entry name" value="Glutathione-S-Trfase_C_sf"/>
</dbReference>
<dbReference type="PROSITE" id="PS51354">
    <property type="entry name" value="GLUTAREDOXIN_2"/>
    <property type="match status" value="1"/>
</dbReference>
<dbReference type="SFLD" id="SFLDG00358">
    <property type="entry name" value="Main_(cytGST)"/>
    <property type="match status" value="1"/>
</dbReference>
<dbReference type="InterPro" id="IPR010987">
    <property type="entry name" value="Glutathione-S-Trfase_C-like"/>
</dbReference>
<dbReference type="InterPro" id="IPR036249">
    <property type="entry name" value="Thioredoxin-like_sf"/>
</dbReference>
<dbReference type="CDD" id="cd00570">
    <property type="entry name" value="GST_N_family"/>
    <property type="match status" value="1"/>
</dbReference>
<dbReference type="PANTHER" id="PTHR43968:SF8">
    <property type="entry name" value="S-TRANSFERASE, PUTATIVE (AFU_ORTHOLOGUE AFUA_2G00590)-RELATED"/>
    <property type="match status" value="1"/>
</dbReference>
<dbReference type="PROSITE" id="PS50405">
    <property type="entry name" value="GST_CTER"/>
    <property type="match status" value="1"/>
</dbReference>
<dbReference type="PROSITE" id="PS50404">
    <property type="entry name" value="GST_NTER"/>
    <property type="match status" value="1"/>
</dbReference>
<dbReference type="SFLD" id="SFLDS00019">
    <property type="entry name" value="Glutathione_Transferase_(cytos"/>
    <property type="match status" value="1"/>
</dbReference>
<dbReference type="RefSeq" id="XP_046017403.1">
    <property type="nucleotide sequence ID" value="XM_046156441.1"/>
</dbReference>
<dbReference type="Proteomes" id="UP000756346">
    <property type="component" value="Unassembled WGS sequence"/>
</dbReference>
<dbReference type="EMBL" id="JAGTJQ010000002">
    <property type="protein sequence ID" value="KAH7038282.1"/>
    <property type="molecule type" value="Genomic_DNA"/>
</dbReference>